<dbReference type="RefSeq" id="WP_150721671.1">
    <property type="nucleotide sequence ID" value="NZ_CABPRV010000005.1"/>
</dbReference>
<sequence length="161" mass="17696">MPRISFIQAGSVPNLLAALDMIAWSEFTSRISASDDGYNVIVGGGLFQGYADHPRQSVWIKRFNVWSTAAGRYQVLSRYYDAYKAQLALPDFSPISQDRIAIQQIKERGALADIGAGRIQSAISKCRNIWASLPNAGYGQHENTLDQLLDAYRRAGGVIAS</sequence>
<dbReference type="InterPro" id="IPR023346">
    <property type="entry name" value="Lysozyme-like_dom_sf"/>
</dbReference>
<reference evidence="1 2" key="1">
    <citation type="submission" date="2019-08" db="EMBL/GenBank/DDBJ databases">
        <authorList>
            <person name="Peeters C."/>
        </authorList>
    </citation>
    <scope>NUCLEOTIDE SEQUENCE [LARGE SCALE GENOMIC DNA]</scope>
    <source>
        <strain evidence="1 2">LMG 20602</strain>
    </source>
</reference>
<gene>
    <name evidence="1" type="ORF">PCA20602_02744</name>
</gene>
<name>A0ABY6W1V2_9BURK</name>
<evidence type="ECO:0000313" key="2">
    <source>
        <dbReference type="Proteomes" id="UP000366065"/>
    </source>
</evidence>
<protein>
    <submittedName>
        <fullName evidence="1">Lysozyme</fullName>
    </submittedName>
</protein>
<comment type="caution">
    <text evidence="1">The sequence shown here is derived from an EMBL/GenBank/DDBJ whole genome shotgun (WGS) entry which is preliminary data.</text>
</comment>
<dbReference type="InterPro" id="IPR034691">
    <property type="entry name" value="Endolysin_lambda_type"/>
</dbReference>
<evidence type="ECO:0000313" key="1">
    <source>
        <dbReference type="EMBL" id="VVE13192.1"/>
    </source>
</evidence>
<keyword evidence="2" id="KW-1185">Reference proteome</keyword>
<proteinExistence type="inferred from homology"/>
<dbReference type="SUPFAM" id="SSF53955">
    <property type="entry name" value="Lysozyme-like"/>
    <property type="match status" value="1"/>
</dbReference>
<dbReference type="HAMAP" id="MF_04109">
    <property type="entry name" value="ENDOLYSIN_LAMBDA"/>
    <property type="match status" value="1"/>
</dbReference>
<dbReference type="CDD" id="cd00736">
    <property type="entry name" value="lambda_lys-like"/>
    <property type="match status" value="1"/>
</dbReference>
<dbReference type="Gene3D" id="1.10.530.10">
    <property type="match status" value="1"/>
</dbReference>
<dbReference type="Proteomes" id="UP000366065">
    <property type="component" value="Unassembled WGS sequence"/>
</dbReference>
<accession>A0ABY6W1V2</accession>
<organism evidence="1 2">
    <name type="scientific">Pandoraea capi</name>
    <dbReference type="NCBI Taxonomy" id="2508286"/>
    <lineage>
        <taxon>Bacteria</taxon>
        <taxon>Pseudomonadati</taxon>
        <taxon>Pseudomonadota</taxon>
        <taxon>Betaproteobacteria</taxon>
        <taxon>Burkholderiales</taxon>
        <taxon>Burkholderiaceae</taxon>
        <taxon>Pandoraea</taxon>
    </lineage>
</organism>
<dbReference type="EMBL" id="CABPRV010000005">
    <property type="protein sequence ID" value="VVE13192.1"/>
    <property type="molecule type" value="Genomic_DNA"/>
</dbReference>